<dbReference type="RefSeq" id="WP_135182007.1">
    <property type="nucleotide sequence ID" value="NZ_JADGKZ010000007.1"/>
</dbReference>
<organism evidence="1 2">
    <name type="scientific">Streptococcus cuniculi</name>
    <dbReference type="NCBI Taxonomy" id="1432788"/>
    <lineage>
        <taxon>Bacteria</taxon>
        <taxon>Bacillati</taxon>
        <taxon>Bacillota</taxon>
        <taxon>Bacilli</taxon>
        <taxon>Lactobacillales</taxon>
        <taxon>Streptococcaceae</taxon>
        <taxon>Streptococcus</taxon>
    </lineage>
</organism>
<name>A0A4Y9JAJ3_9STRE</name>
<dbReference type="AlphaFoldDB" id="A0A4Y9JAJ3"/>
<proteinExistence type="predicted"/>
<gene>
    <name evidence="1" type="ORF">E4T82_06285</name>
</gene>
<dbReference type="EMBL" id="SPPD01000007">
    <property type="protein sequence ID" value="TFU97827.1"/>
    <property type="molecule type" value="Genomic_DNA"/>
</dbReference>
<protein>
    <submittedName>
        <fullName evidence="1">Uncharacterized protein</fullName>
    </submittedName>
</protein>
<reference evidence="1 2" key="1">
    <citation type="submission" date="2019-03" db="EMBL/GenBank/DDBJ databases">
        <title>Diversity of the mouse oral microbiome.</title>
        <authorList>
            <person name="Joseph S."/>
            <person name="Aduse-Opoku J."/>
            <person name="Curtis M."/>
            <person name="Wade W."/>
            <person name="Hashim A."/>
        </authorList>
    </citation>
    <scope>NUCLEOTIDE SEQUENCE [LARGE SCALE GENOMIC DNA]</scope>
    <source>
        <strain evidence="1 2">WM131</strain>
    </source>
</reference>
<sequence length="79" mass="9365">MTNEELNETITELMVVADSLRFHQVSADAVYSISSFNRERFCYHAKDYMDIAVETLKNDINFLEKIINRLQKARDNYDR</sequence>
<accession>A0A4Y9JAJ3</accession>
<comment type="caution">
    <text evidence="1">The sequence shown here is derived from an EMBL/GenBank/DDBJ whole genome shotgun (WGS) entry which is preliminary data.</text>
</comment>
<dbReference type="Proteomes" id="UP000297253">
    <property type="component" value="Unassembled WGS sequence"/>
</dbReference>
<evidence type="ECO:0000313" key="2">
    <source>
        <dbReference type="Proteomes" id="UP000297253"/>
    </source>
</evidence>
<evidence type="ECO:0000313" key="1">
    <source>
        <dbReference type="EMBL" id="TFU97827.1"/>
    </source>
</evidence>